<dbReference type="SUPFAM" id="SSF52058">
    <property type="entry name" value="L domain-like"/>
    <property type="match status" value="1"/>
</dbReference>
<evidence type="ECO:0000313" key="18">
    <source>
        <dbReference type="EMBL" id="KZM97826.1"/>
    </source>
</evidence>
<dbReference type="SMART" id="SM00369">
    <property type="entry name" value="LRR_TYP"/>
    <property type="match status" value="5"/>
</dbReference>
<feature type="region of interest" description="Disordered" evidence="14">
    <location>
        <begin position="1"/>
        <end position="69"/>
    </location>
</feature>
<keyword evidence="3" id="KW-0597">Phosphoprotein</keyword>
<dbReference type="PROSITE" id="PS50011">
    <property type="entry name" value="PROTEIN_KINASE_DOM"/>
    <property type="match status" value="1"/>
</dbReference>
<dbReference type="GO" id="GO:0051707">
    <property type="term" value="P:response to other organism"/>
    <property type="evidence" value="ECO:0007669"/>
    <property type="project" value="UniProtKB-ARBA"/>
</dbReference>
<evidence type="ECO:0000256" key="1">
    <source>
        <dbReference type="ARBA" id="ARBA00004479"/>
    </source>
</evidence>
<feature type="transmembrane region" description="Helical" evidence="15">
    <location>
        <begin position="1345"/>
        <end position="1367"/>
    </location>
</feature>
<keyword evidence="8" id="KW-0547">Nucleotide-binding</keyword>
<dbReference type="FunFam" id="3.90.70.10:FF:000078">
    <property type="entry name" value="Ubiquitin carboxyl-terminal hydrolase 23"/>
    <property type="match status" value="1"/>
</dbReference>
<dbReference type="PRINTS" id="PR00019">
    <property type="entry name" value="LEURICHRPT"/>
</dbReference>
<evidence type="ECO:0000256" key="15">
    <source>
        <dbReference type="SAM" id="Phobius"/>
    </source>
</evidence>
<keyword evidence="11 15" id="KW-0472">Membrane</keyword>
<sequence>MAGQKIAVDAVSRSDSSRHINFHVQRRNDDKMRFNQGPRNFRMETLNSKSSNSERRSPKSKVDGSDGLEMDPDELNFRVTFRKIGAGLANLGNTCFLNSVLQCLTYTEPLAAYLQSGKHQTSCRTSGFCALCAIQKHVSRALQSPGRILAPKEIVSNLRQEDAHEYMVNLLESMHKCCLPSGVPSESPSAYDRSLVHKIFGGRLRSQVKCMQCLSSSNKFDPFIDLSLEIVKADSLYKALAHFTAEEQLDGGAKQYQCQHCKQKVRAHKQLTIHKAPYVLTIHLKRFGSYLVGQKIDKRIHFGPTLDLKPFVTDPYDRDLKYTLYGVLVHAGWSTHSGHYYCFVRTSSGMWYSLDDNQVVQVSERKVLEQKAYMLFYYRDTRNPVFKKADQKDNMSANAMGRPMSSNLKQESKEAIQSAQTNTVLDSKATSLAQGDSSLNAALLLKNSQKDCSSKVFSSVTTEQHPMPKKDPLLGPHSNSPLLKDSLKTTSVTSQEDGDYENCKEGTDSVTGKDSLKSDSVAGKDTLNSVSKLPDDTAQASPKKDLNAVIAISSNCCTLQTSRGITLGQEVSGKNHGVVSELDPCVGSKEQTLLPPSSTIRENCQEMKDIQSAESSGLPNRTSVQKTVLTGRHVKQMKKLPKYPMMKMQLSSNIFMAASLRVRKKKHKRNKKCISETRHLSEKILVDANGIPLDLQPSTCNGSQPFYNMARSQRKVKKAQSKKNKKSDVNNLVLNSKVDSVTGVTDGEVVKGVGQNCDVLTYQSMKSCITGSEANEWNVRGDYNSKDSTKQSMQKGVVGMLTRGLEETIVARWGELDSQSQMIDTSSLNEFAIGYVADEWDKEYDQGRRKRIRSCKHDFSKRNPFQEIATMNAKSRIGREREVLGLSMGVGRFGLFLLVTLFFRPSICQQPNTDGYFLSEFLKDMGANSSLVRSFSTDVCSWQGVSCDANGENVVKFVASGLGLAGSISDVTIGKLRNLQYLDLSSNKITYLSADFWSLGSLKVLNLSFNEISGNLPSNIGNFGLLESLDISFNNFSGNIPEGISSLTSLQVLNLQHNGFQSNIPPGMLNCKSLVSMDFSRNQLHGFLPIGFAAAFPKLESLNIAGNQVQGRGSDFSGMVSVTFLNISRNLFRGSVVDIFGGPLEVIDLSHNQFQGHISQVNISSRFHWSNLVYLDLSENQLSGMFFDSLNEAQNLEYLNLAYNRFSEQKFLQIGNFPNLEYLNLSATNLIGLIPDEIQLLSNLRAIDLSENHLCSQIPPFSTRRLQTFDVSYNNLTGNIPSSILEKLPLMDRFNFSYNRLTLCPTLVSVETLKTAFIGSLSSCPIAANPSLYKRKTATHKGLELSLVLALLLICLLAGLLILAFGCRRETRMWAMKQHSYNEEQNLSGPFSFQTDSTTWVADVKLATSVPVVMFDKPLLKFTFADLLSATSNFDRGTLLAEGRFGPVYRGFLQGGIHVAVKVLVHGSNMTDDEAARELEYLGRIRHHNLVPLTGYCLAGDQRIAIYDYMENGNLQNLLHDPPPGLQTTEDWSADSCEDDKNCEIQNVGSEELFTTWKFRYKIALGTARALAFLHHGCSPPIVHSDVNSCSVFLDMNLEPRLSDFGLSKIFGHGLENEIAHGTPGYVPPELLEPETGSPRGARATPKSDVYGFGIILFELITGKNPATDATLVSYVRGLVKKNEGSRAIDPKIRGIGPDSHFEEALKIGYLCTADLPSKRPSMQQVIGLLKDIEPSIYQ</sequence>
<dbReference type="PANTHER" id="PTHR48006">
    <property type="entry name" value="LEUCINE-RICH REPEAT-CONTAINING PROTEIN DDB_G0281931-RELATED"/>
    <property type="match status" value="1"/>
</dbReference>
<evidence type="ECO:0000256" key="11">
    <source>
        <dbReference type="ARBA" id="ARBA00023136"/>
    </source>
</evidence>
<dbReference type="GO" id="GO:0006952">
    <property type="term" value="P:defense response"/>
    <property type="evidence" value="ECO:0007669"/>
    <property type="project" value="UniProtKB-ARBA"/>
</dbReference>
<dbReference type="PROSITE" id="PS51450">
    <property type="entry name" value="LRR"/>
    <property type="match status" value="1"/>
</dbReference>
<evidence type="ECO:0000256" key="7">
    <source>
        <dbReference type="ARBA" id="ARBA00022737"/>
    </source>
</evidence>
<dbReference type="Pfam" id="PF07714">
    <property type="entry name" value="PK_Tyr_Ser-Thr"/>
    <property type="match status" value="1"/>
</dbReference>
<keyword evidence="7" id="KW-0677">Repeat</keyword>
<dbReference type="Pfam" id="PF00560">
    <property type="entry name" value="LRR_1"/>
    <property type="match status" value="5"/>
</dbReference>
<evidence type="ECO:0000256" key="9">
    <source>
        <dbReference type="ARBA" id="ARBA00022840"/>
    </source>
</evidence>
<feature type="compositionally biased region" description="Polar residues" evidence="14">
    <location>
        <begin position="404"/>
        <end position="419"/>
    </location>
</feature>
<keyword evidence="5 15" id="KW-0812">Transmembrane</keyword>
<dbReference type="PROSITE" id="PS00972">
    <property type="entry name" value="USP_1"/>
    <property type="match status" value="1"/>
</dbReference>
<dbReference type="PANTHER" id="PTHR48006:SF20">
    <property type="entry name" value="OS08G0276400 PROTEIN"/>
    <property type="match status" value="1"/>
</dbReference>
<keyword evidence="10 15" id="KW-1133">Transmembrane helix</keyword>
<name>A0A165X0G2_DAUCS</name>
<dbReference type="InterPro" id="IPR001245">
    <property type="entry name" value="Ser-Thr/Tyr_kinase_cat_dom"/>
</dbReference>
<dbReference type="CDD" id="cd02661">
    <property type="entry name" value="Peptidase_C19E"/>
    <property type="match status" value="1"/>
</dbReference>
<dbReference type="Gene3D" id="3.80.10.10">
    <property type="entry name" value="Ribonuclease Inhibitor"/>
    <property type="match status" value="3"/>
</dbReference>
<keyword evidence="6" id="KW-0732">Signal</keyword>
<evidence type="ECO:0000256" key="2">
    <source>
        <dbReference type="ARBA" id="ARBA00009085"/>
    </source>
</evidence>
<dbReference type="InterPro" id="IPR038765">
    <property type="entry name" value="Papain-like_cys_pep_sf"/>
</dbReference>
<dbReference type="GO" id="GO:0005524">
    <property type="term" value="F:ATP binding"/>
    <property type="evidence" value="ECO:0007669"/>
    <property type="project" value="UniProtKB-KW"/>
</dbReference>
<dbReference type="PROSITE" id="PS50235">
    <property type="entry name" value="USP_3"/>
    <property type="match status" value="1"/>
</dbReference>
<dbReference type="FunFam" id="3.80.10.10:FF:001678">
    <property type="entry name" value="Calmodulin-binding receptor kinase CaMRLK"/>
    <property type="match status" value="1"/>
</dbReference>
<evidence type="ECO:0000256" key="5">
    <source>
        <dbReference type="ARBA" id="ARBA00022692"/>
    </source>
</evidence>
<organism evidence="18">
    <name type="scientific">Daucus carota subsp. sativus</name>
    <name type="common">Carrot</name>
    <dbReference type="NCBI Taxonomy" id="79200"/>
    <lineage>
        <taxon>Eukaryota</taxon>
        <taxon>Viridiplantae</taxon>
        <taxon>Streptophyta</taxon>
        <taxon>Embryophyta</taxon>
        <taxon>Tracheophyta</taxon>
        <taxon>Spermatophyta</taxon>
        <taxon>Magnoliopsida</taxon>
        <taxon>eudicotyledons</taxon>
        <taxon>Gunneridae</taxon>
        <taxon>Pentapetalae</taxon>
        <taxon>asterids</taxon>
        <taxon>campanulids</taxon>
        <taxon>Apiales</taxon>
        <taxon>Apiaceae</taxon>
        <taxon>Apioideae</taxon>
        <taxon>Scandiceae</taxon>
        <taxon>Daucinae</taxon>
        <taxon>Daucus</taxon>
        <taxon>Daucus sect. Daucus</taxon>
    </lineage>
</organism>
<evidence type="ECO:0000256" key="4">
    <source>
        <dbReference type="ARBA" id="ARBA00022614"/>
    </source>
</evidence>
<gene>
    <name evidence="18" type="ORF">DCAR_014812</name>
</gene>
<dbReference type="STRING" id="79200.A0A165X0G2"/>
<feature type="region of interest" description="Disordered" evidence="14">
    <location>
        <begin position="456"/>
        <end position="542"/>
    </location>
</feature>
<dbReference type="Gramene" id="KZM97826">
    <property type="protein sequence ID" value="KZM97826"/>
    <property type="gene ID" value="DCAR_014812"/>
</dbReference>
<evidence type="ECO:0000259" key="16">
    <source>
        <dbReference type="PROSITE" id="PS50011"/>
    </source>
</evidence>
<dbReference type="GO" id="GO:0016020">
    <property type="term" value="C:membrane"/>
    <property type="evidence" value="ECO:0007669"/>
    <property type="project" value="UniProtKB-SubCell"/>
</dbReference>
<dbReference type="InterPro" id="IPR003591">
    <property type="entry name" value="Leu-rich_rpt_typical-subtyp"/>
</dbReference>
<dbReference type="Pfam" id="PF00443">
    <property type="entry name" value="UCH"/>
    <property type="match status" value="1"/>
</dbReference>
<dbReference type="InterPro" id="IPR018200">
    <property type="entry name" value="USP_CS"/>
</dbReference>
<dbReference type="Gene3D" id="3.90.70.10">
    <property type="entry name" value="Cysteine proteinases"/>
    <property type="match status" value="1"/>
</dbReference>
<feature type="domain" description="Protein kinase" evidence="16">
    <location>
        <begin position="1434"/>
        <end position="1737"/>
    </location>
</feature>
<evidence type="ECO:0000256" key="10">
    <source>
        <dbReference type="ARBA" id="ARBA00022989"/>
    </source>
</evidence>
<dbReference type="SUPFAM" id="SSF54001">
    <property type="entry name" value="Cysteine proteinases"/>
    <property type="match status" value="1"/>
</dbReference>
<feature type="region of interest" description="Disordered" evidence="14">
    <location>
        <begin position="396"/>
        <end position="419"/>
    </location>
</feature>
<dbReference type="Gene3D" id="1.10.510.10">
    <property type="entry name" value="Transferase(Phosphotransferase) domain 1"/>
    <property type="match status" value="1"/>
</dbReference>
<dbReference type="SUPFAM" id="SSF56112">
    <property type="entry name" value="Protein kinase-like (PK-like)"/>
    <property type="match status" value="1"/>
</dbReference>
<evidence type="ECO:0000256" key="6">
    <source>
        <dbReference type="ARBA" id="ARBA00022729"/>
    </source>
</evidence>
<keyword evidence="4" id="KW-0433">Leucine-rich repeat</keyword>
<dbReference type="PROSITE" id="PS00973">
    <property type="entry name" value="USP_2"/>
    <property type="match status" value="1"/>
</dbReference>
<dbReference type="InterPro" id="IPR011009">
    <property type="entry name" value="Kinase-like_dom_sf"/>
</dbReference>
<comment type="subcellular location">
    <subcellularLocation>
        <location evidence="1">Membrane</location>
        <topology evidence="1">Single-pass type I membrane protein</topology>
    </subcellularLocation>
</comment>
<feature type="domain" description="USP" evidence="17">
    <location>
        <begin position="86"/>
        <end position="380"/>
    </location>
</feature>
<dbReference type="InterPro" id="IPR000719">
    <property type="entry name" value="Prot_kinase_dom"/>
</dbReference>
<dbReference type="InterPro" id="IPR032675">
    <property type="entry name" value="LRR_dom_sf"/>
</dbReference>
<dbReference type="InterPro" id="IPR001394">
    <property type="entry name" value="Peptidase_C19_UCH"/>
</dbReference>
<dbReference type="GO" id="GO:0004843">
    <property type="term" value="F:cysteine-type deubiquitinase activity"/>
    <property type="evidence" value="ECO:0007669"/>
    <property type="project" value="InterPro"/>
</dbReference>
<dbReference type="InterPro" id="IPR051824">
    <property type="entry name" value="LRR_Rcpt-Like_S/T_Kinase"/>
</dbReference>
<dbReference type="FunFam" id="3.80.10.10:FF:000041">
    <property type="entry name" value="LRR receptor-like serine/threonine-protein kinase ERECTA"/>
    <property type="match status" value="1"/>
</dbReference>
<dbReference type="Pfam" id="PF13855">
    <property type="entry name" value="LRR_8"/>
    <property type="match status" value="1"/>
</dbReference>
<dbReference type="EMBL" id="LNRQ01000004">
    <property type="protein sequence ID" value="KZM97826.1"/>
    <property type="molecule type" value="Genomic_DNA"/>
</dbReference>
<evidence type="ECO:0000256" key="12">
    <source>
        <dbReference type="ARBA" id="ARBA00023170"/>
    </source>
</evidence>
<evidence type="ECO:0000259" key="17">
    <source>
        <dbReference type="PROSITE" id="PS50235"/>
    </source>
</evidence>
<dbReference type="InterPro" id="IPR001611">
    <property type="entry name" value="Leu-rich_rpt"/>
</dbReference>
<keyword evidence="13" id="KW-0325">Glycoprotein</keyword>
<proteinExistence type="inferred from homology"/>
<comment type="caution">
    <text evidence="18">The sequence shown here is derived from an EMBL/GenBank/DDBJ whole genome shotgun (WGS) entry which is preliminary data.</text>
</comment>
<dbReference type="GO" id="GO:0004672">
    <property type="term" value="F:protein kinase activity"/>
    <property type="evidence" value="ECO:0007669"/>
    <property type="project" value="InterPro"/>
</dbReference>
<evidence type="ECO:0000256" key="13">
    <source>
        <dbReference type="ARBA" id="ARBA00023180"/>
    </source>
</evidence>
<comment type="similarity">
    <text evidence="2">Belongs to the peptidase C19 family.</text>
</comment>
<protein>
    <recommendedName>
        <fullName evidence="19">Protein kinase domain-containing protein</fullName>
    </recommendedName>
</protein>
<dbReference type="GO" id="GO:0016579">
    <property type="term" value="P:protein deubiquitination"/>
    <property type="evidence" value="ECO:0007669"/>
    <property type="project" value="InterPro"/>
</dbReference>
<dbReference type="FunFam" id="3.30.200.20:FF:000466">
    <property type="entry name" value="Putative LRR receptor-like serine/threonine-protein kinase"/>
    <property type="match status" value="1"/>
</dbReference>
<reference evidence="18" key="1">
    <citation type="journal article" date="2016" name="Nat. Genet.">
        <title>A high-quality carrot genome assembly provides new insights into carotenoid accumulation and asterid genome evolution.</title>
        <authorList>
            <person name="Iorizzo M."/>
            <person name="Ellison S."/>
            <person name="Senalik D."/>
            <person name="Zeng P."/>
            <person name="Satapoomin P."/>
            <person name="Huang J."/>
            <person name="Bowman M."/>
            <person name="Iovene M."/>
            <person name="Sanseverino W."/>
            <person name="Cavagnaro P."/>
            <person name="Yildiz M."/>
            <person name="Macko-Podgorni A."/>
            <person name="Moranska E."/>
            <person name="Grzebelus E."/>
            <person name="Grzebelus D."/>
            <person name="Ashrafi H."/>
            <person name="Zheng Z."/>
            <person name="Cheng S."/>
            <person name="Spooner D."/>
            <person name="Van Deynze A."/>
            <person name="Simon P."/>
        </authorList>
    </citation>
    <scope>NUCLEOTIDE SEQUENCE [LARGE SCALE GENOMIC DNA]</scope>
    <source>
        <tissue evidence="18">Leaf</tissue>
    </source>
</reference>
<evidence type="ECO:0000256" key="8">
    <source>
        <dbReference type="ARBA" id="ARBA00022741"/>
    </source>
</evidence>
<dbReference type="Gene3D" id="3.30.200.20">
    <property type="entry name" value="Phosphorylase Kinase, domain 1"/>
    <property type="match status" value="1"/>
</dbReference>
<evidence type="ECO:0000256" key="3">
    <source>
        <dbReference type="ARBA" id="ARBA00022553"/>
    </source>
</evidence>
<accession>A0A165X0G2</accession>
<keyword evidence="9" id="KW-0067">ATP-binding</keyword>
<feature type="compositionally biased region" description="Basic and acidic residues" evidence="14">
    <location>
        <begin position="52"/>
        <end position="64"/>
    </location>
</feature>
<evidence type="ECO:0008006" key="19">
    <source>
        <dbReference type="Google" id="ProtNLM"/>
    </source>
</evidence>
<dbReference type="InterPro" id="IPR028889">
    <property type="entry name" value="USP"/>
</dbReference>
<evidence type="ECO:0000256" key="14">
    <source>
        <dbReference type="SAM" id="MobiDB-lite"/>
    </source>
</evidence>
<keyword evidence="12" id="KW-0675">Receptor</keyword>